<evidence type="ECO:0000313" key="3">
    <source>
        <dbReference type="EMBL" id="CDQ99756.1"/>
    </source>
</evidence>
<gene>
    <name evidence="3" type="ORF">GSONMT00063325001</name>
</gene>
<dbReference type="PANTHER" id="PTHR12784">
    <property type="entry name" value="STEERIN"/>
    <property type="match status" value="1"/>
</dbReference>
<feature type="chain" id="PRO_5001592966" description="Secreted protein" evidence="2">
    <location>
        <begin position="19"/>
        <end position="260"/>
    </location>
</feature>
<organism evidence="3 4">
    <name type="scientific">Oncorhynchus mykiss</name>
    <name type="common">Rainbow trout</name>
    <name type="synonym">Salmo gairdneri</name>
    <dbReference type="NCBI Taxonomy" id="8022"/>
    <lineage>
        <taxon>Eukaryota</taxon>
        <taxon>Metazoa</taxon>
        <taxon>Chordata</taxon>
        <taxon>Craniata</taxon>
        <taxon>Vertebrata</taxon>
        <taxon>Euteleostomi</taxon>
        <taxon>Actinopterygii</taxon>
        <taxon>Neopterygii</taxon>
        <taxon>Teleostei</taxon>
        <taxon>Protacanthopterygii</taxon>
        <taxon>Salmoniformes</taxon>
        <taxon>Salmonidae</taxon>
        <taxon>Salmoninae</taxon>
        <taxon>Oncorhynchus</taxon>
    </lineage>
</organism>
<reference evidence="3" key="1">
    <citation type="journal article" date="2014" name="Nat. Commun.">
        <title>The rainbow trout genome provides novel insights into evolution after whole-genome duplication in vertebrates.</title>
        <authorList>
            <person name="Berthelot C."/>
            <person name="Brunet F."/>
            <person name="Chalopin D."/>
            <person name="Juanchich A."/>
            <person name="Bernard M."/>
            <person name="Noel B."/>
            <person name="Bento P."/>
            <person name="Da Silva C."/>
            <person name="Labadie K."/>
            <person name="Alberti A."/>
            <person name="Aury J.M."/>
            <person name="Louis A."/>
            <person name="Dehais P."/>
            <person name="Bardou P."/>
            <person name="Montfort J."/>
            <person name="Klopp C."/>
            <person name="Cabau C."/>
            <person name="Gaspin C."/>
            <person name="Thorgaard G.H."/>
            <person name="Boussaha M."/>
            <person name="Quillet E."/>
            <person name="Guyomard R."/>
            <person name="Galiana D."/>
            <person name="Bobe J."/>
            <person name="Volff J.N."/>
            <person name="Genet C."/>
            <person name="Wincker P."/>
            <person name="Jaillon O."/>
            <person name="Roest Crollius H."/>
            <person name="Guiguen Y."/>
        </authorList>
    </citation>
    <scope>NUCLEOTIDE SEQUENCE [LARGE SCALE GENOMIC DNA]</scope>
</reference>
<dbReference type="PANTHER" id="PTHR12784:SF6">
    <property type="entry name" value="NEURON NAVIGATOR 2"/>
    <property type="match status" value="1"/>
</dbReference>
<evidence type="ECO:0000313" key="4">
    <source>
        <dbReference type="Proteomes" id="UP000193380"/>
    </source>
</evidence>
<proteinExistence type="predicted"/>
<accession>A0A060Z6Z8</accession>
<dbReference type="STRING" id="8022.A0A060Z6Z8"/>
<feature type="compositionally biased region" description="Low complexity" evidence="1">
    <location>
        <begin position="160"/>
        <end position="175"/>
    </location>
</feature>
<evidence type="ECO:0008006" key="5">
    <source>
        <dbReference type="Google" id="ProtNLM"/>
    </source>
</evidence>
<protein>
    <recommendedName>
        <fullName evidence="5">Secreted protein</fullName>
    </recommendedName>
</protein>
<dbReference type="Proteomes" id="UP000193380">
    <property type="component" value="Unassembled WGS sequence"/>
</dbReference>
<evidence type="ECO:0000256" key="2">
    <source>
        <dbReference type="SAM" id="SignalP"/>
    </source>
</evidence>
<keyword evidence="2" id="KW-0732">Signal</keyword>
<dbReference type="InterPro" id="IPR039041">
    <property type="entry name" value="Nav/unc-53"/>
</dbReference>
<feature type="region of interest" description="Disordered" evidence="1">
    <location>
        <begin position="149"/>
        <end position="175"/>
    </location>
</feature>
<evidence type="ECO:0000256" key="1">
    <source>
        <dbReference type="SAM" id="MobiDB-lite"/>
    </source>
</evidence>
<sequence length="260" mass="29057">MLVSLLFFFLHLAQFCVALQCKGTSPVTTVRAELSWFHVIRTLIFGHRFGFLLTVRLICFALGCREVLAHYVTFSSGHNNQLLLVKIESLYDESKLCPVKMKSGCKNRTGLLPTHKTFTRQPITSCVWYCRYAPSPQLRGHEEAARDWLRSHSQGGLQDSTSNSPFSPGSSLTSPSGTRFNFAQLCTTHAGSPTTAAQINLASLRNNTLTNQDITFDPCGDTRLRNSCVSLDEKTRTMSRSGSFRDGFEEGEYREKREGG</sequence>
<dbReference type="GO" id="GO:0022008">
    <property type="term" value="P:neurogenesis"/>
    <property type="evidence" value="ECO:0007669"/>
    <property type="project" value="InterPro"/>
</dbReference>
<feature type="region of interest" description="Disordered" evidence="1">
    <location>
        <begin position="239"/>
        <end position="260"/>
    </location>
</feature>
<feature type="compositionally biased region" description="Basic and acidic residues" evidence="1">
    <location>
        <begin position="246"/>
        <end position="260"/>
    </location>
</feature>
<dbReference type="AlphaFoldDB" id="A0A060Z6Z8"/>
<dbReference type="PaxDb" id="8022-A0A060Z6Z8"/>
<name>A0A060Z6Z8_ONCMY</name>
<dbReference type="EMBL" id="FR949779">
    <property type="protein sequence ID" value="CDQ99756.1"/>
    <property type="molecule type" value="Genomic_DNA"/>
</dbReference>
<feature type="signal peptide" evidence="2">
    <location>
        <begin position="1"/>
        <end position="18"/>
    </location>
</feature>
<reference evidence="3" key="2">
    <citation type="submission" date="2014-03" db="EMBL/GenBank/DDBJ databases">
        <authorList>
            <person name="Genoscope - CEA"/>
        </authorList>
    </citation>
    <scope>NUCLEOTIDE SEQUENCE</scope>
</reference>